<evidence type="ECO:0000313" key="1">
    <source>
        <dbReference type="EMBL" id="GBC00215.1"/>
    </source>
</evidence>
<sequence>MDTKYKPVHHLNGAGQQLISVPCYGFYDIPIPPAKFYEFKNYRKVNGFMLFRTLIQKSFSQGVGYSSHKSSKIWAAADEDFKEIFVKIANDINKMEKEIEFKHFQEKQYKSKPKSKANKFKSNKAVTEPVKQEATIGDIFQDDVNCFSFTSFQNP</sequence>
<comment type="caution">
    <text evidence="1">The sequence shown here is derived from an EMBL/GenBank/DDBJ whole genome shotgun (WGS) entry which is preliminary data.</text>
</comment>
<reference evidence="2" key="2">
    <citation type="submission" date="2019-10" db="EMBL/GenBank/DDBJ databases">
        <title>Conservation and host-specific expression of non-tandemly repeated heterogenous ribosome RNA gene in arbuscular mycorrhizal fungi.</title>
        <authorList>
            <person name="Maeda T."/>
            <person name="Kobayashi Y."/>
            <person name="Nakagawa T."/>
            <person name="Ezawa T."/>
            <person name="Yamaguchi K."/>
            <person name="Bino T."/>
            <person name="Nishimoto Y."/>
            <person name="Shigenobu S."/>
            <person name="Kawaguchi M."/>
        </authorList>
    </citation>
    <scope>NUCLEOTIDE SEQUENCE</scope>
    <source>
        <strain evidence="2">HR1</strain>
    </source>
</reference>
<name>A0A2Z6RPV1_9GLOM</name>
<protein>
    <recommendedName>
        <fullName evidence="4">MATA-HMG</fullName>
    </recommendedName>
</protein>
<dbReference type="EMBL" id="BLAL01000071">
    <property type="protein sequence ID" value="GES83588.1"/>
    <property type="molecule type" value="Genomic_DNA"/>
</dbReference>
<evidence type="ECO:0008006" key="4">
    <source>
        <dbReference type="Google" id="ProtNLM"/>
    </source>
</evidence>
<proteinExistence type="predicted"/>
<dbReference type="AlphaFoldDB" id="A0A2Z6RPV1"/>
<organism evidence="1 3">
    <name type="scientific">Rhizophagus clarus</name>
    <dbReference type="NCBI Taxonomy" id="94130"/>
    <lineage>
        <taxon>Eukaryota</taxon>
        <taxon>Fungi</taxon>
        <taxon>Fungi incertae sedis</taxon>
        <taxon>Mucoromycota</taxon>
        <taxon>Glomeromycotina</taxon>
        <taxon>Glomeromycetes</taxon>
        <taxon>Glomerales</taxon>
        <taxon>Glomeraceae</taxon>
        <taxon>Rhizophagus</taxon>
    </lineage>
</organism>
<accession>A0A2Z6RPV1</accession>
<gene>
    <name evidence="2" type="ORF">RCL2_001074200</name>
    <name evidence="1" type="ORF">RclHR1_03790008</name>
</gene>
<dbReference type="EMBL" id="BEXD01003101">
    <property type="protein sequence ID" value="GBC00215.1"/>
    <property type="molecule type" value="Genomic_DNA"/>
</dbReference>
<dbReference type="OrthoDB" id="2323626at2759"/>
<dbReference type="Proteomes" id="UP000247702">
    <property type="component" value="Unassembled WGS sequence"/>
</dbReference>
<dbReference type="Proteomes" id="UP000615446">
    <property type="component" value="Unassembled WGS sequence"/>
</dbReference>
<reference evidence="1 3" key="1">
    <citation type="submission" date="2017-11" db="EMBL/GenBank/DDBJ databases">
        <title>The genome of Rhizophagus clarus HR1 reveals common genetic basis of auxotrophy among arbuscular mycorrhizal fungi.</title>
        <authorList>
            <person name="Kobayashi Y."/>
        </authorList>
    </citation>
    <scope>NUCLEOTIDE SEQUENCE [LARGE SCALE GENOMIC DNA]</scope>
    <source>
        <strain evidence="1 3">HR1</strain>
    </source>
</reference>
<evidence type="ECO:0000313" key="2">
    <source>
        <dbReference type="EMBL" id="GES83588.1"/>
    </source>
</evidence>
<evidence type="ECO:0000313" key="3">
    <source>
        <dbReference type="Proteomes" id="UP000247702"/>
    </source>
</evidence>
<keyword evidence="3" id="KW-1185">Reference proteome</keyword>